<comment type="caution">
    <text evidence="1">The sequence shown here is derived from an EMBL/GenBank/DDBJ whole genome shotgun (WGS) entry which is preliminary data.</text>
</comment>
<dbReference type="EMBL" id="NIDE01000002">
    <property type="protein sequence ID" value="OWK45460.1"/>
    <property type="molecule type" value="Genomic_DNA"/>
</dbReference>
<accession>A0A225DVB0</accession>
<proteinExistence type="predicted"/>
<reference evidence="2" key="1">
    <citation type="submission" date="2017-06" db="EMBL/GenBank/DDBJ databases">
        <title>Genome analysis of Fimbriiglobus ruber SP5, the first member of the order Planctomycetales with confirmed chitinolytic capability.</title>
        <authorList>
            <person name="Ravin N.V."/>
            <person name="Rakitin A.L."/>
            <person name="Ivanova A.A."/>
            <person name="Beletsky A.V."/>
            <person name="Kulichevskaya I.S."/>
            <person name="Mardanov A.V."/>
            <person name="Dedysh S.N."/>
        </authorList>
    </citation>
    <scope>NUCLEOTIDE SEQUENCE [LARGE SCALE GENOMIC DNA]</scope>
    <source>
        <strain evidence="2">SP5</strain>
    </source>
</reference>
<name>A0A225DVB0_9BACT</name>
<evidence type="ECO:0000313" key="1">
    <source>
        <dbReference type="EMBL" id="OWK45460.1"/>
    </source>
</evidence>
<keyword evidence="2" id="KW-1185">Reference proteome</keyword>
<gene>
    <name evidence="1" type="ORF">FRUB_01791</name>
</gene>
<evidence type="ECO:0000313" key="2">
    <source>
        <dbReference type="Proteomes" id="UP000214646"/>
    </source>
</evidence>
<organism evidence="1 2">
    <name type="scientific">Fimbriiglobus ruber</name>
    <dbReference type="NCBI Taxonomy" id="1908690"/>
    <lineage>
        <taxon>Bacteria</taxon>
        <taxon>Pseudomonadati</taxon>
        <taxon>Planctomycetota</taxon>
        <taxon>Planctomycetia</taxon>
        <taxon>Gemmatales</taxon>
        <taxon>Gemmataceae</taxon>
        <taxon>Fimbriiglobus</taxon>
    </lineage>
</organism>
<dbReference type="AlphaFoldDB" id="A0A225DVB0"/>
<sequence>MYEFLRQYHLHGLSESEEIGGLLGGLSLLVDGQPADPADVSDWAAAVSAVLAAEGK</sequence>
<dbReference type="Proteomes" id="UP000214646">
    <property type="component" value="Unassembled WGS sequence"/>
</dbReference>
<protein>
    <submittedName>
        <fullName evidence="1">Uncharacterized protein</fullName>
    </submittedName>
</protein>